<reference evidence="1" key="1">
    <citation type="submission" date="2022-11" db="EMBL/GenBank/DDBJ databases">
        <title>Complete genome sequence of Veillonella rogosae KCOM 3468 isolated from human Subgingival dental plaque of Chronic peridontitis Lesion.</title>
        <authorList>
            <person name="Park S.-N."/>
            <person name="Lim Y.K."/>
            <person name="Kook J.-K."/>
        </authorList>
    </citation>
    <scope>NUCLEOTIDE SEQUENCE</scope>
    <source>
        <strain evidence="1">KCOM 3468</strain>
    </source>
</reference>
<dbReference type="InterPro" id="IPR029075">
    <property type="entry name" value="Imm48"/>
</dbReference>
<dbReference type="Pfam" id="PF15574">
    <property type="entry name" value="Imm48"/>
    <property type="match status" value="1"/>
</dbReference>
<dbReference type="Proteomes" id="UP001164244">
    <property type="component" value="Chromosome"/>
</dbReference>
<name>A0AA46X4X8_9FIRM</name>
<gene>
    <name evidence="1" type="primary">imm48</name>
    <name evidence="1" type="ORF">OKW85_09995</name>
</gene>
<accession>A0AA46X4X8</accession>
<dbReference type="EMBL" id="CP110418">
    <property type="protein sequence ID" value="UZG51004.1"/>
    <property type="molecule type" value="Genomic_DNA"/>
</dbReference>
<proteinExistence type="predicted"/>
<dbReference type="RefSeq" id="WP_265138156.1">
    <property type="nucleotide sequence ID" value="NZ_CP110418.1"/>
</dbReference>
<sequence length="128" mass="14551">MKDSIVNEVMEMVDTFLSLVTIEDELDRQLAAAYIFGMVNGTAQKESLTQEDVQALMVHIGIDKLTYSEEVAYQMTQFVIDATDEEFHPTVNAIIHRGLEGYFLYSDQEFDALSEDFSEVVQVVKEDL</sequence>
<dbReference type="AlphaFoldDB" id="A0AA46X4X8"/>
<dbReference type="KEGG" id="vrg:OKW85_09995"/>
<protein>
    <submittedName>
        <fullName evidence="1">Imm48 family immunity protein</fullName>
    </submittedName>
</protein>
<evidence type="ECO:0000313" key="2">
    <source>
        <dbReference type="Proteomes" id="UP001164244"/>
    </source>
</evidence>
<organism evidence="1 2">
    <name type="scientific">Veillonella rogosae</name>
    <dbReference type="NCBI Taxonomy" id="423477"/>
    <lineage>
        <taxon>Bacteria</taxon>
        <taxon>Bacillati</taxon>
        <taxon>Bacillota</taxon>
        <taxon>Negativicutes</taxon>
        <taxon>Veillonellales</taxon>
        <taxon>Veillonellaceae</taxon>
        <taxon>Veillonella</taxon>
    </lineage>
</organism>
<evidence type="ECO:0000313" key="1">
    <source>
        <dbReference type="EMBL" id="UZG51004.1"/>
    </source>
</evidence>